<evidence type="ECO:0000313" key="3">
    <source>
        <dbReference type="Proteomes" id="UP001444661"/>
    </source>
</evidence>
<keyword evidence="3" id="KW-1185">Reference proteome</keyword>
<feature type="region of interest" description="Disordered" evidence="1">
    <location>
        <begin position="1"/>
        <end position="31"/>
    </location>
</feature>
<feature type="compositionally biased region" description="Low complexity" evidence="1">
    <location>
        <begin position="81"/>
        <end position="92"/>
    </location>
</feature>
<proteinExistence type="predicted"/>
<accession>A0ABR1S2J2</accession>
<feature type="region of interest" description="Disordered" evidence="1">
    <location>
        <begin position="69"/>
        <end position="114"/>
    </location>
</feature>
<name>A0ABR1S2J2_9PEZI</name>
<feature type="compositionally biased region" description="Polar residues" evidence="1">
    <location>
        <begin position="105"/>
        <end position="114"/>
    </location>
</feature>
<feature type="compositionally biased region" description="Polar residues" evidence="1">
    <location>
        <begin position="1"/>
        <end position="19"/>
    </location>
</feature>
<protein>
    <submittedName>
        <fullName evidence="2">Uncharacterized protein</fullName>
    </submittedName>
</protein>
<dbReference type="EMBL" id="JAQQWK010000011">
    <property type="protein sequence ID" value="KAK8024358.1"/>
    <property type="molecule type" value="Genomic_DNA"/>
</dbReference>
<evidence type="ECO:0000256" key="1">
    <source>
        <dbReference type="SAM" id="MobiDB-lite"/>
    </source>
</evidence>
<dbReference type="Proteomes" id="UP001444661">
    <property type="component" value="Unassembled WGS sequence"/>
</dbReference>
<evidence type="ECO:0000313" key="2">
    <source>
        <dbReference type="EMBL" id="KAK8024358.1"/>
    </source>
</evidence>
<organism evidence="2 3">
    <name type="scientific">Apiospora rasikravindrae</name>
    <dbReference type="NCBI Taxonomy" id="990691"/>
    <lineage>
        <taxon>Eukaryota</taxon>
        <taxon>Fungi</taxon>
        <taxon>Dikarya</taxon>
        <taxon>Ascomycota</taxon>
        <taxon>Pezizomycotina</taxon>
        <taxon>Sordariomycetes</taxon>
        <taxon>Xylariomycetidae</taxon>
        <taxon>Amphisphaeriales</taxon>
        <taxon>Apiosporaceae</taxon>
        <taxon>Apiospora</taxon>
    </lineage>
</organism>
<gene>
    <name evidence="2" type="ORF">PG993_012424</name>
</gene>
<sequence>MSSQQPPSLGAGQQHQEPSYQYDGGAHEDWSMFGIGDELRPVYECSNCRGLHRLVLTCVQCGGTGFDLGPGAMAPVQKGQNSSHSSPGSSNRRSNHRRSHGNGRQAASNTRSSR</sequence>
<reference evidence="2 3" key="1">
    <citation type="submission" date="2023-01" db="EMBL/GenBank/DDBJ databases">
        <title>Analysis of 21 Apiospora genomes using comparative genomics revels a genus with tremendous synthesis potential of carbohydrate active enzymes and secondary metabolites.</title>
        <authorList>
            <person name="Sorensen T."/>
        </authorList>
    </citation>
    <scope>NUCLEOTIDE SEQUENCE [LARGE SCALE GENOMIC DNA]</scope>
    <source>
        <strain evidence="2 3">CBS 33761</strain>
    </source>
</reference>
<comment type="caution">
    <text evidence="2">The sequence shown here is derived from an EMBL/GenBank/DDBJ whole genome shotgun (WGS) entry which is preliminary data.</text>
</comment>